<dbReference type="GO" id="GO:0003964">
    <property type="term" value="F:RNA-directed DNA polymerase activity"/>
    <property type="evidence" value="ECO:0007669"/>
    <property type="project" value="UniProtKB-KW"/>
</dbReference>
<keyword evidence="3" id="KW-0695">RNA-directed DNA polymerase</keyword>
<feature type="region of interest" description="Disordered" evidence="1">
    <location>
        <begin position="1"/>
        <end position="27"/>
    </location>
</feature>
<organism evidence="3 4">
    <name type="scientific">Senna tora</name>
    <dbReference type="NCBI Taxonomy" id="362788"/>
    <lineage>
        <taxon>Eukaryota</taxon>
        <taxon>Viridiplantae</taxon>
        <taxon>Streptophyta</taxon>
        <taxon>Embryophyta</taxon>
        <taxon>Tracheophyta</taxon>
        <taxon>Spermatophyta</taxon>
        <taxon>Magnoliopsida</taxon>
        <taxon>eudicotyledons</taxon>
        <taxon>Gunneridae</taxon>
        <taxon>Pentapetalae</taxon>
        <taxon>rosids</taxon>
        <taxon>fabids</taxon>
        <taxon>Fabales</taxon>
        <taxon>Fabaceae</taxon>
        <taxon>Caesalpinioideae</taxon>
        <taxon>Cassia clade</taxon>
        <taxon>Senna</taxon>
    </lineage>
</organism>
<evidence type="ECO:0000313" key="4">
    <source>
        <dbReference type="Proteomes" id="UP000634136"/>
    </source>
</evidence>
<dbReference type="OrthoDB" id="1422427at2759"/>
<gene>
    <name evidence="3" type="ORF">G2W53_010493</name>
</gene>
<keyword evidence="3" id="KW-0808">Transferase</keyword>
<comment type="caution">
    <text evidence="3">The sequence shown here is derived from an EMBL/GenBank/DDBJ whole genome shotgun (WGS) entry which is preliminary data.</text>
</comment>
<proteinExistence type="predicted"/>
<accession>A0A835C9S6</accession>
<keyword evidence="3" id="KW-0548">Nucleotidyltransferase</keyword>
<evidence type="ECO:0000259" key="2">
    <source>
        <dbReference type="Pfam" id="PF13966"/>
    </source>
</evidence>
<dbReference type="InterPro" id="IPR026960">
    <property type="entry name" value="RVT-Znf"/>
</dbReference>
<feature type="domain" description="Reverse transcriptase zinc-binding" evidence="2">
    <location>
        <begin position="146"/>
        <end position="212"/>
    </location>
</feature>
<sequence length="320" mass="36593">MMMSDKRGEGLDNGGYEQGAKSANSHDGDQLSLVVTEEYVSSVSDVNILKEVQNIMGKENVAPSSKKCKTWKREKNGREVKRNSSYTWQGLMAGRDILKQHLIRCIGDGRQTRIWEDPWIPGRLWLENGALLELISGVECVVDKVFWQKIWKLPILPKYRVFMWRACLGILPTANALQSRGVMVDDQFIFCNTEEEDAYHTLVSCTQIQPIWRAFRLAHHNSLLEWLIIEGGGWSKEQWGMLSIALSMIWDERNRRKFTEQRHDLSRIWLRAAAAWDEFSEVGMEKGSTVISSELVSWAKPEPSWSKLNADAGTCSTVEV</sequence>
<keyword evidence="4" id="KW-1185">Reference proteome</keyword>
<reference evidence="3" key="1">
    <citation type="submission" date="2020-09" db="EMBL/GenBank/DDBJ databases">
        <title>Genome-Enabled Discovery of Anthraquinone Biosynthesis in Senna tora.</title>
        <authorList>
            <person name="Kang S.-H."/>
            <person name="Pandey R.P."/>
            <person name="Lee C.-M."/>
            <person name="Sim J.-S."/>
            <person name="Jeong J.-T."/>
            <person name="Choi B.-S."/>
            <person name="Jung M."/>
            <person name="Ginzburg D."/>
            <person name="Zhao K."/>
            <person name="Won S.Y."/>
            <person name="Oh T.-J."/>
            <person name="Yu Y."/>
            <person name="Kim N.-H."/>
            <person name="Lee O.R."/>
            <person name="Lee T.-H."/>
            <person name="Bashyal P."/>
            <person name="Kim T.-S."/>
            <person name="Lee W.-H."/>
            <person name="Kawkins C."/>
            <person name="Kim C.-K."/>
            <person name="Kim J.S."/>
            <person name="Ahn B.O."/>
            <person name="Rhee S.Y."/>
            <person name="Sohng J.K."/>
        </authorList>
    </citation>
    <scope>NUCLEOTIDE SEQUENCE</scope>
    <source>
        <tissue evidence="3">Leaf</tissue>
    </source>
</reference>
<dbReference type="EMBL" id="JAAIUW010000004">
    <property type="protein sequence ID" value="KAF7835634.1"/>
    <property type="molecule type" value="Genomic_DNA"/>
</dbReference>
<evidence type="ECO:0000313" key="3">
    <source>
        <dbReference type="EMBL" id="KAF7835634.1"/>
    </source>
</evidence>
<dbReference type="Proteomes" id="UP000634136">
    <property type="component" value="Unassembled WGS sequence"/>
</dbReference>
<evidence type="ECO:0000256" key="1">
    <source>
        <dbReference type="SAM" id="MobiDB-lite"/>
    </source>
</evidence>
<dbReference type="AlphaFoldDB" id="A0A835C9S6"/>
<protein>
    <submittedName>
        <fullName evidence="3">Reverse transcriptase</fullName>
    </submittedName>
</protein>
<name>A0A835C9S6_9FABA</name>
<feature type="compositionally biased region" description="Basic and acidic residues" evidence="1">
    <location>
        <begin position="1"/>
        <end position="10"/>
    </location>
</feature>
<dbReference type="Pfam" id="PF13966">
    <property type="entry name" value="zf-RVT"/>
    <property type="match status" value="1"/>
</dbReference>